<evidence type="ECO:0000313" key="1">
    <source>
        <dbReference type="EMBL" id="MED6151938.1"/>
    </source>
</evidence>
<comment type="caution">
    <text evidence="1">The sequence shown here is derived from an EMBL/GenBank/DDBJ whole genome shotgun (WGS) entry which is preliminary data.</text>
</comment>
<dbReference type="Proteomes" id="UP001341840">
    <property type="component" value="Unassembled WGS sequence"/>
</dbReference>
<protein>
    <submittedName>
        <fullName evidence="1">Uncharacterized protein</fullName>
    </submittedName>
</protein>
<accession>A0ABU6TVN1</accession>
<dbReference type="EMBL" id="JASCZI010092140">
    <property type="protein sequence ID" value="MED6151938.1"/>
    <property type="molecule type" value="Genomic_DNA"/>
</dbReference>
<organism evidence="1 2">
    <name type="scientific">Stylosanthes scabra</name>
    <dbReference type="NCBI Taxonomy" id="79078"/>
    <lineage>
        <taxon>Eukaryota</taxon>
        <taxon>Viridiplantae</taxon>
        <taxon>Streptophyta</taxon>
        <taxon>Embryophyta</taxon>
        <taxon>Tracheophyta</taxon>
        <taxon>Spermatophyta</taxon>
        <taxon>Magnoliopsida</taxon>
        <taxon>eudicotyledons</taxon>
        <taxon>Gunneridae</taxon>
        <taxon>Pentapetalae</taxon>
        <taxon>rosids</taxon>
        <taxon>fabids</taxon>
        <taxon>Fabales</taxon>
        <taxon>Fabaceae</taxon>
        <taxon>Papilionoideae</taxon>
        <taxon>50 kb inversion clade</taxon>
        <taxon>dalbergioids sensu lato</taxon>
        <taxon>Dalbergieae</taxon>
        <taxon>Pterocarpus clade</taxon>
        <taxon>Stylosanthes</taxon>
    </lineage>
</organism>
<name>A0ABU6TVN1_9FABA</name>
<keyword evidence="2" id="KW-1185">Reference proteome</keyword>
<gene>
    <name evidence="1" type="ORF">PIB30_087088</name>
</gene>
<proteinExistence type="predicted"/>
<reference evidence="1 2" key="1">
    <citation type="journal article" date="2023" name="Plants (Basel)">
        <title>Bridging the Gap: Combining Genomics and Transcriptomics Approaches to Understand Stylosanthes scabra, an Orphan Legume from the Brazilian Caatinga.</title>
        <authorList>
            <person name="Ferreira-Neto J.R.C."/>
            <person name="da Silva M.D."/>
            <person name="Binneck E."/>
            <person name="de Melo N.F."/>
            <person name="da Silva R.H."/>
            <person name="de Melo A.L.T.M."/>
            <person name="Pandolfi V."/>
            <person name="Bustamante F.O."/>
            <person name="Brasileiro-Vidal A.C."/>
            <person name="Benko-Iseppon A.M."/>
        </authorList>
    </citation>
    <scope>NUCLEOTIDE SEQUENCE [LARGE SCALE GENOMIC DNA]</scope>
    <source>
        <tissue evidence="1">Leaves</tissue>
    </source>
</reference>
<feature type="non-terminal residue" evidence="1">
    <location>
        <position position="1"/>
    </location>
</feature>
<evidence type="ECO:0000313" key="2">
    <source>
        <dbReference type="Proteomes" id="UP001341840"/>
    </source>
</evidence>
<sequence>TLSIVSMNKKGMAITEKKKESASETSMLVSSIIDTTMIVSPMEMCNVLSSTSAATIGLFSKPNMEALLPKTKMVDLSDETSELTMTMLPPWKDIFLIE</sequence>